<dbReference type="Gene3D" id="3.40.630.10">
    <property type="entry name" value="Zn peptidases"/>
    <property type="match status" value="1"/>
</dbReference>
<keyword evidence="6" id="KW-0597">Phosphoprotein</keyword>
<evidence type="ECO:0000256" key="5">
    <source>
        <dbReference type="ARBA" id="ARBA00022475"/>
    </source>
</evidence>
<keyword evidence="10 18" id="KW-1133">Transmembrane helix</keyword>
<comment type="similarity">
    <text evidence="3">Belongs to the peptidase M28 family. M28B subfamily.</text>
</comment>
<evidence type="ECO:0000256" key="15">
    <source>
        <dbReference type="ARBA" id="ARBA00023180"/>
    </source>
</evidence>
<dbReference type="AlphaFoldDB" id="A0A8C4YQJ3"/>
<accession>A0A8C4YQJ3</accession>
<dbReference type="Gene3D" id="3.50.30.30">
    <property type="match status" value="1"/>
</dbReference>
<dbReference type="GO" id="GO:0009897">
    <property type="term" value="C:external side of plasma membrane"/>
    <property type="evidence" value="ECO:0007669"/>
    <property type="project" value="Ensembl"/>
</dbReference>
<dbReference type="GO" id="GO:0039706">
    <property type="term" value="F:co-receptor binding"/>
    <property type="evidence" value="ECO:0007669"/>
    <property type="project" value="Ensembl"/>
</dbReference>
<dbReference type="GO" id="GO:0071281">
    <property type="term" value="P:cellular response to iron ion"/>
    <property type="evidence" value="ECO:0007669"/>
    <property type="project" value="Ensembl"/>
</dbReference>
<dbReference type="GO" id="GO:0042470">
    <property type="term" value="C:melanosome"/>
    <property type="evidence" value="ECO:0007669"/>
    <property type="project" value="UniProtKB-SubCell"/>
</dbReference>
<dbReference type="SUPFAM" id="SSF53187">
    <property type="entry name" value="Zn-dependent exopeptidases"/>
    <property type="match status" value="1"/>
</dbReference>
<evidence type="ECO:0000256" key="8">
    <source>
        <dbReference type="ARBA" id="ARBA00022692"/>
    </source>
</evidence>
<keyword evidence="9" id="KW-0735">Signal-anchor</keyword>
<evidence type="ECO:0000256" key="6">
    <source>
        <dbReference type="ARBA" id="ARBA00022553"/>
    </source>
</evidence>
<dbReference type="Gene3D" id="1.20.930.40">
    <property type="entry name" value="Transferrin receptor-like, dimerisation domain"/>
    <property type="match status" value="1"/>
</dbReference>
<dbReference type="FunFam" id="3.40.630.10:FF:000101">
    <property type="entry name" value="N-acetylated alpha-linked acidic dipeptidase like 1"/>
    <property type="match status" value="1"/>
</dbReference>
<keyword evidence="11 18" id="KW-0472">Membrane</keyword>
<evidence type="ECO:0000256" key="4">
    <source>
        <dbReference type="ARBA" id="ARBA00016899"/>
    </source>
</evidence>
<dbReference type="InterPro" id="IPR007484">
    <property type="entry name" value="Peptidase_M28"/>
</dbReference>
<evidence type="ECO:0000256" key="9">
    <source>
        <dbReference type="ARBA" id="ARBA00022968"/>
    </source>
</evidence>
<evidence type="ECO:0000256" key="7">
    <source>
        <dbReference type="ARBA" id="ARBA00022583"/>
    </source>
</evidence>
<dbReference type="InterPro" id="IPR007365">
    <property type="entry name" value="TFR-like_dimer_dom"/>
</dbReference>
<evidence type="ECO:0000256" key="2">
    <source>
        <dbReference type="ARBA" id="ARBA00004401"/>
    </source>
</evidence>
<evidence type="ECO:0000256" key="17">
    <source>
        <dbReference type="SAM" id="MobiDB-lite"/>
    </source>
</evidence>
<dbReference type="InterPro" id="IPR046450">
    <property type="entry name" value="PA_dom_sf"/>
</dbReference>
<feature type="region of interest" description="Disordered" evidence="17">
    <location>
        <begin position="547"/>
        <end position="581"/>
    </location>
</feature>
<evidence type="ECO:0000256" key="3">
    <source>
        <dbReference type="ARBA" id="ARBA00005634"/>
    </source>
</evidence>
<feature type="domain" description="PA" evidence="19">
    <location>
        <begin position="232"/>
        <end position="293"/>
    </location>
</feature>
<keyword evidence="15" id="KW-0325">Glycoprotein</keyword>
<evidence type="ECO:0000256" key="16">
    <source>
        <dbReference type="ARBA" id="ARBA00023288"/>
    </source>
</evidence>
<sequence>METLRSLLRRAGGERPSRHSYTIYRNVEGPGGEGTGGLELKVVEREEQTLAGDMAALVVPGPQDRTKALTYVVLSALLIFTVAFLLGYVALRGSCPSCAGLRGDLLAMASDEGAAEESPGPGPPLYWADLKEMFQKYLREESIESTIRWVSEGPHCPGSPRMDALTHKVLESFASYRLDQAWTDTHYVGLQRPDRMNPNFLHQLDPQGGVLEKLPLEDPEMYCPYSAPGNATGGLVYANYGRQEDFDALGQKGVNPQGHLVIVRVGEISYAEKVANADTAQARGVLIYPDPWDIPQDPRKAGLSQNRAVYGHVHMGTGDPYTPGFPSFNHTQFPPIQSSGLPRIPVHPISASTAARLLSKLTGLAAPRDWKGRLADVPYRLGPGDPGVRVHLQVNNVKTPTMISNVFGCIEGRFEPDHYVIIGAQRDALGPGAAGSGVGTALLLELARTFSAMVRNGFQLRRTLLFASWDAEDFGRVGSTEWLEGYLSMLHLKAVAYISLDNAVLGDDKFYAKTSPLLTSLIENVLKQVDSPNRSGQTLYEQVTFPDRAPHSQPAAPAPPSPAGAPHSRPTAPAGAPHSLFFPSPQDARPYPFLHTQDDTYENLNGLLFGRLPAVAKSVAEVVGQLLIRLSHDHLLPLDFGAYGDVLLQRIAEFNPYSSELKSRGLTLQWMYSARGDYTRAAEKLRQDIYSSEEKNERLNRMHNVRIMRVEFYFLSPYVAAPETPFRHVLLGRGPHTLRALLEHLRLLREAPGRFDEGQFRRQLALATWTLQGAANALSGEVWDIDINF</sequence>
<protein>
    <recommendedName>
        <fullName evidence="4">Transferrin receptor protein 1</fullName>
    </recommendedName>
</protein>
<evidence type="ECO:0000256" key="18">
    <source>
        <dbReference type="SAM" id="Phobius"/>
    </source>
</evidence>
<dbReference type="FunFam" id="1.20.930.40:FF:000002">
    <property type="entry name" value="Transferrin receptor protein 1"/>
    <property type="match status" value="1"/>
</dbReference>
<reference evidence="22" key="2">
    <citation type="submission" date="2025-09" db="UniProtKB">
        <authorList>
            <consortium name="Ensembl"/>
        </authorList>
    </citation>
    <scope>IDENTIFICATION</scope>
</reference>
<evidence type="ECO:0000256" key="13">
    <source>
        <dbReference type="ARBA" id="ARBA00023157"/>
    </source>
</evidence>
<evidence type="ECO:0000256" key="14">
    <source>
        <dbReference type="ARBA" id="ARBA00023170"/>
    </source>
</evidence>
<dbReference type="PANTHER" id="PTHR10404">
    <property type="entry name" value="N-ACETYLATED-ALPHA-LINKED ACIDIC DIPEPTIDASE"/>
    <property type="match status" value="1"/>
</dbReference>
<dbReference type="FunFam" id="3.50.30.30:FF:000010">
    <property type="entry name" value="Transferrin receptor protein 1"/>
    <property type="match status" value="1"/>
</dbReference>
<dbReference type="GO" id="GO:0033572">
    <property type="term" value="P:transferrin transport"/>
    <property type="evidence" value="ECO:0007669"/>
    <property type="project" value="Ensembl"/>
</dbReference>
<dbReference type="CDD" id="cd02128">
    <property type="entry name" value="PA_TfR"/>
    <property type="match status" value="1"/>
</dbReference>
<feature type="transmembrane region" description="Helical" evidence="18">
    <location>
        <begin position="68"/>
        <end position="91"/>
    </location>
</feature>
<dbReference type="GO" id="GO:1990712">
    <property type="term" value="C:HFE-transferrin receptor complex"/>
    <property type="evidence" value="ECO:0007669"/>
    <property type="project" value="Ensembl"/>
</dbReference>
<dbReference type="Proteomes" id="UP000694390">
    <property type="component" value="Unassembled WGS sequence"/>
</dbReference>
<name>A0A8C4YQJ3_9SAUR</name>
<dbReference type="Pfam" id="PF04253">
    <property type="entry name" value="TFR_dimer"/>
    <property type="match status" value="1"/>
</dbReference>
<dbReference type="GO" id="GO:0060586">
    <property type="term" value="P:multicellular organismal-level iron ion homeostasis"/>
    <property type="evidence" value="ECO:0007669"/>
    <property type="project" value="Ensembl"/>
</dbReference>
<keyword evidence="12" id="KW-0564">Palmitate</keyword>
<organism evidence="22 23">
    <name type="scientific">Gopherus evgoodei</name>
    <name type="common">Goodes thornscrub tortoise</name>
    <dbReference type="NCBI Taxonomy" id="1825980"/>
    <lineage>
        <taxon>Eukaryota</taxon>
        <taxon>Metazoa</taxon>
        <taxon>Chordata</taxon>
        <taxon>Craniata</taxon>
        <taxon>Vertebrata</taxon>
        <taxon>Euteleostomi</taxon>
        <taxon>Archelosauria</taxon>
        <taxon>Testudinata</taxon>
        <taxon>Testudines</taxon>
        <taxon>Cryptodira</taxon>
        <taxon>Durocryptodira</taxon>
        <taxon>Testudinoidea</taxon>
        <taxon>Testudinidae</taxon>
        <taxon>Gopherus</taxon>
    </lineage>
</organism>
<dbReference type="GO" id="GO:0045807">
    <property type="term" value="P:positive regulation of endocytosis"/>
    <property type="evidence" value="ECO:0007669"/>
    <property type="project" value="Ensembl"/>
</dbReference>
<evidence type="ECO:0000256" key="12">
    <source>
        <dbReference type="ARBA" id="ARBA00023139"/>
    </source>
</evidence>
<comment type="subcellular location">
    <subcellularLocation>
        <location evidence="2">Cell membrane</location>
        <topology evidence="2">Single-pass type II membrane protein</topology>
    </subcellularLocation>
    <subcellularLocation>
        <location evidence="1">Melanosome</location>
    </subcellularLocation>
</comment>
<dbReference type="GeneTree" id="ENSGT01030000234598"/>
<evidence type="ECO:0000259" key="19">
    <source>
        <dbReference type="Pfam" id="PF02225"/>
    </source>
</evidence>
<evidence type="ECO:0000256" key="11">
    <source>
        <dbReference type="ARBA" id="ARBA00023136"/>
    </source>
</evidence>
<dbReference type="InterPro" id="IPR037324">
    <property type="entry name" value="TfR1/2_PA"/>
</dbReference>
<keyword evidence="7" id="KW-0254">Endocytosis</keyword>
<dbReference type="GO" id="GO:0090277">
    <property type="term" value="P:positive regulation of peptide hormone secretion"/>
    <property type="evidence" value="ECO:0007669"/>
    <property type="project" value="Ensembl"/>
</dbReference>
<keyword evidence="8 18" id="KW-0812">Transmembrane</keyword>
<keyword evidence="23" id="KW-1185">Reference proteome</keyword>
<evidence type="ECO:0000259" key="20">
    <source>
        <dbReference type="Pfam" id="PF04253"/>
    </source>
</evidence>
<dbReference type="GO" id="GO:0140298">
    <property type="term" value="P:endocytic iron import into cell"/>
    <property type="evidence" value="ECO:0007669"/>
    <property type="project" value="Ensembl"/>
</dbReference>
<dbReference type="SUPFAM" id="SSF52025">
    <property type="entry name" value="PA domain"/>
    <property type="match status" value="1"/>
</dbReference>
<dbReference type="Ensembl" id="ENSGEVT00005030945.1">
    <property type="protein sequence ID" value="ENSGEVP00005029461.1"/>
    <property type="gene ID" value="ENSGEVG00005020620.1"/>
</dbReference>
<dbReference type="Pfam" id="PF04389">
    <property type="entry name" value="Peptidase_M28"/>
    <property type="match status" value="1"/>
</dbReference>
<dbReference type="PANTHER" id="PTHR10404:SF33">
    <property type="entry name" value="TRANSFERRIN RECEPTOR PROTEIN 2"/>
    <property type="match status" value="1"/>
</dbReference>
<feature type="domain" description="Peptidase M28" evidence="21">
    <location>
        <begin position="405"/>
        <end position="609"/>
    </location>
</feature>
<dbReference type="GO" id="GO:1903319">
    <property type="term" value="P:positive regulation of protein maturation"/>
    <property type="evidence" value="ECO:0007669"/>
    <property type="project" value="Ensembl"/>
</dbReference>
<dbReference type="InterPro" id="IPR039373">
    <property type="entry name" value="Peptidase_M28B"/>
</dbReference>
<evidence type="ECO:0000313" key="22">
    <source>
        <dbReference type="Ensembl" id="ENSGEVP00005029461.1"/>
    </source>
</evidence>
<keyword evidence="13" id="KW-1015">Disulfide bond</keyword>
<gene>
    <name evidence="22" type="primary">TFR2</name>
</gene>
<dbReference type="OrthoDB" id="5841748at2759"/>
<evidence type="ECO:0000256" key="1">
    <source>
        <dbReference type="ARBA" id="ARBA00004223"/>
    </source>
</evidence>
<feature type="domain" description="Transferrin receptor-like dimerisation" evidence="20">
    <location>
        <begin position="667"/>
        <end position="778"/>
    </location>
</feature>
<keyword evidence="5" id="KW-1003">Cell membrane</keyword>
<dbReference type="InterPro" id="IPR003137">
    <property type="entry name" value="PA_domain"/>
</dbReference>
<evidence type="ECO:0000313" key="23">
    <source>
        <dbReference type="Proteomes" id="UP000694390"/>
    </source>
</evidence>
<keyword evidence="14" id="KW-0675">Receptor</keyword>
<proteinExistence type="inferred from homology"/>
<reference evidence="22" key="1">
    <citation type="submission" date="2025-08" db="UniProtKB">
        <authorList>
            <consortium name="Ensembl"/>
        </authorList>
    </citation>
    <scope>IDENTIFICATION</scope>
</reference>
<dbReference type="Pfam" id="PF02225">
    <property type="entry name" value="PA"/>
    <property type="match status" value="1"/>
</dbReference>
<dbReference type="GO" id="GO:0045944">
    <property type="term" value="P:positive regulation of transcription by RNA polymerase II"/>
    <property type="evidence" value="ECO:0007669"/>
    <property type="project" value="Ensembl"/>
</dbReference>
<dbReference type="SUPFAM" id="SSF47672">
    <property type="entry name" value="Transferrin receptor-like dimerisation domain"/>
    <property type="match status" value="1"/>
</dbReference>
<dbReference type="InterPro" id="IPR036757">
    <property type="entry name" value="TFR-like_dimer_dom_sf"/>
</dbReference>
<evidence type="ECO:0000256" key="10">
    <source>
        <dbReference type="ARBA" id="ARBA00022989"/>
    </source>
</evidence>
<keyword evidence="16" id="KW-0449">Lipoprotein</keyword>
<dbReference type="GO" id="GO:0004998">
    <property type="term" value="F:transferrin receptor activity"/>
    <property type="evidence" value="ECO:0007669"/>
    <property type="project" value="Ensembl"/>
</dbReference>
<evidence type="ECO:0000259" key="21">
    <source>
        <dbReference type="Pfam" id="PF04389"/>
    </source>
</evidence>